<dbReference type="SUPFAM" id="SSF57667">
    <property type="entry name" value="beta-beta-alpha zinc fingers"/>
    <property type="match status" value="1"/>
</dbReference>
<dbReference type="SMART" id="SM00614">
    <property type="entry name" value="ZnF_BED"/>
    <property type="match status" value="1"/>
</dbReference>
<evidence type="ECO:0000259" key="6">
    <source>
        <dbReference type="PROSITE" id="PS50808"/>
    </source>
</evidence>
<feature type="compositionally biased region" description="Polar residues" evidence="5">
    <location>
        <begin position="362"/>
        <end position="372"/>
    </location>
</feature>
<evidence type="ECO:0000256" key="4">
    <source>
        <dbReference type="PROSITE-ProRule" id="PRU00027"/>
    </source>
</evidence>
<evidence type="ECO:0000256" key="1">
    <source>
        <dbReference type="ARBA" id="ARBA00022723"/>
    </source>
</evidence>
<dbReference type="AlphaFoldDB" id="A0A1I8BE88"/>
<accession>A0A1I8BE88</accession>
<evidence type="ECO:0000256" key="2">
    <source>
        <dbReference type="ARBA" id="ARBA00022771"/>
    </source>
</evidence>
<keyword evidence="2 4" id="KW-0863">Zinc-finger</keyword>
<protein>
    <submittedName>
        <fullName evidence="8">BED-type domain-containing protein</fullName>
    </submittedName>
</protein>
<keyword evidence="7" id="KW-1185">Reference proteome</keyword>
<dbReference type="InterPro" id="IPR003656">
    <property type="entry name" value="Znf_BED"/>
</dbReference>
<name>A0A1I8BE88_MELHA</name>
<reference evidence="8" key="1">
    <citation type="submission" date="2016-11" db="UniProtKB">
        <authorList>
            <consortium name="WormBaseParasite"/>
        </authorList>
    </citation>
    <scope>IDENTIFICATION</scope>
</reference>
<feature type="compositionally biased region" description="Basic and acidic residues" evidence="5">
    <location>
        <begin position="373"/>
        <end position="383"/>
    </location>
</feature>
<feature type="domain" description="BED-type" evidence="6">
    <location>
        <begin position="3"/>
        <end position="58"/>
    </location>
</feature>
<feature type="compositionally biased region" description="Acidic residues" evidence="5">
    <location>
        <begin position="345"/>
        <end position="360"/>
    </location>
</feature>
<keyword evidence="3" id="KW-0862">Zinc</keyword>
<feature type="compositionally biased region" description="Polar residues" evidence="5">
    <location>
        <begin position="324"/>
        <end position="342"/>
    </location>
</feature>
<sequence length="383" mass="45217">MSKRKSTVWEYYEIDDEDKNGNRNAECKECKRKIKFYKTTTSSLHKHLKTHGIIINRIKKETKNMMVCLFCSKTVSAISSRTDHYKSFKCGYQQFYSNTSWSESFNRIIEKNEDVPIKELEAFLKKEEGKYTIYLVRQKEDIKGLVYIGMTGRGEFLGGRLKEHYRKGTFDDYKEVEVAILFEKLSKKQSEILEGVLILISNKNLLNAQFEVRNLQQLDNKEVFHERVKRFHEMAIQMMKNRWNSIKWTKCETRRKTPKTTPTTKRVYNELLIELEKEKKKSRKLEEKSNFNKTMAVFYRERALNVKRNVENFKEGKEELNASYNSWSSGTNIPSLNNTFNSENKEDESSEDEISEDETIQDPLQSTSGSSSDKSRHFTKENM</sequence>
<evidence type="ECO:0000313" key="7">
    <source>
        <dbReference type="Proteomes" id="UP000095281"/>
    </source>
</evidence>
<dbReference type="InterPro" id="IPR036236">
    <property type="entry name" value="Znf_C2H2_sf"/>
</dbReference>
<evidence type="ECO:0000256" key="5">
    <source>
        <dbReference type="SAM" id="MobiDB-lite"/>
    </source>
</evidence>
<organism evidence="7 8">
    <name type="scientific">Meloidogyne hapla</name>
    <name type="common">Root-knot nematode worm</name>
    <dbReference type="NCBI Taxonomy" id="6305"/>
    <lineage>
        <taxon>Eukaryota</taxon>
        <taxon>Metazoa</taxon>
        <taxon>Ecdysozoa</taxon>
        <taxon>Nematoda</taxon>
        <taxon>Chromadorea</taxon>
        <taxon>Rhabditida</taxon>
        <taxon>Tylenchina</taxon>
        <taxon>Tylenchomorpha</taxon>
        <taxon>Tylenchoidea</taxon>
        <taxon>Meloidogynidae</taxon>
        <taxon>Meloidogyninae</taxon>
        <taxon>Meloidogyne</taxon>
    </lineage>
</organism>
<proteinExistence type="predicted"/>
<dbReference type="WBParaSite" id="MhA1_Contig213.frz3.gene26">
    <property type="protein sequence ID" value="MhA1_Contig213.frz3.gene26"/>
    <property type="gene ID" value="MhA1_Contig213.frz3.gene26"/>
</dbReference>
<keyword evidence="1" id="KW-0479">Metal-binding</keyword>
<dbReference type="GO" id="GO:0003677">
    <property type="term" value="F:DNA binding"/>
    <property type="evidence" value="ECO:0007669"/>
    <property type="project" value="InterPro"/>
</dbReference>
<dbReference type="Proteomes" id="UP000095281">
    <property type="component" value="Unplaced"/>
</dbReference>
<dbReference type="GO" id="GO:0008270">
    <property type="term" value="F:zinc ion binding"/>
    <property type="evidence" value="ECO:0007669"/>
    <property type="project" value="UniProtKB-KW"/>
</dbReference>
<dbReference type="PROSITE" id="PS50808">
    <property type="entry name" value="ZF_BED"/>
    <property type="match status" value="1"/>
</dbReference>
<feature type="region of interest" description="Disordered" evidence="5">
    <location>
        <begin position="324"/>
        <end position="383"/>
    </location>
</feature>
<evidence type="ECO:0000256" key="3">
    <source>
        <dbReference type="ARBA" id="ARBA00022833"/>
    </source>
</evidence>
<evidence type="ECO:0000313" key="8">
    <source>
        <dbReference type="WBParaSite" id="MhA1_Contig213.frz3.gene26"/>
    </source>
</evidence>